<dbReference type="Pfam" id="PF22255">
    <property type="entry name" value="Gp44-like_2nd"/>
    <property type="match status" value="1"/>
</dbReference>
<comment type="caution">
    <text evidence="4">The sequence shown here is derived from an EMBL/GenBank/DDBJ whole genome shotgun (WGS) entry which is preliminary data.</text>
</comment>
<evidence type="ECO:0000313" key="4">
    <source>
        <dbReference type="EMBL" id="MBU8545795.1"/>
    </source>
</evidence>
<dbReference type="InterPro" id="IPR026276">
    <property type="entry name" value="Baseplate_GpP"/>
</dbReference>
<dbReference type="Pfam" id="PF21929">
    <property type="entry name" value="GpP_4th"/>
    <property type="match status" value="1"/>
</dbReference>
<name>A0ABS6HAN0_9PROT</name>
<accession>A0ABS6HAN0</accession>
<evidence type="ECO:0000259" key="2">
    <source>
        <dbReference type="Pfam" id="PF21929"/>
    </source>
</evidence>
<evidence type="ECO:0000259" key="1">
    <source>
        <dbReference type="Pfam" id="PF21683"/>
    </source>
</evidence>
<sequence>MPPNDGDVALLVDGQVLSGWQEIRIGIGIERMPSDFDLVVTDRYPGKPAVPVQPGMDCVVRIGGDTVLTGYVDRYAISVSKRGGTQIRVTGRGKCQDLVDCSAYLRGSANQILSARSRQVIAQLAAIYGIEVDARADEGEVVPQFNVILTETAWDIIDRIARHSEFLAYEGPDGRLILARLGTERMASGFKEGANVEEASVTRAYDKRYSLYEAVFMPVETLAQFDRAAQPDFNTRATARDITIGADAPGQGRRFRPLIVIAETLQNGVDIAQRRVDWERARRFGRSQAVEILADSWRDAAGALWQPNRLARVQLPTLKLPDVEWLISEVSFERGRQGTHARLTLMPQEAFQPQPVYLAPFDWQVSEALRQGSIAAGGGGPLP</sequence>
<dbReference type="Pfam" id="PF21683">
    <property type="entry name" value="GpP-like_1st"/>
    <property type="match status" value="1"/>
</dbReference>
<evidence type="ECO:0000259" key="3">
    <source>
        <dbReference type="Pfam" id="PF22255"/>
    </source>
</evidence>
<dbReference type="EMBL" id="JAERQM010000006">
    <property type="protein sequence ID" value="MBU8545795.1"/>
    <property type="molecule type" value="Genomic_DNA"/>
</dbReference>
<reference evidence="4 5" key="1">
    <citation type="submission" date="2021-01" db="EMBL/GenBank/DDBJ databases">
        <title>Roseomonas sp. nov, a bacterium isolated from an oil production mixture in Yumen Oilfield.</title>
        <authorList>
            <person name="Wu D."/>
        </authorList>
    </citation>
    <scope>NUCLEOTIDE SEQUENCE [LARGE SCALE GENOMIC DNA]</scope>
    <source>
        <strain evidence="4 5">ROY-5-3</strain>
    </source>
</reference>
<gene>
    <name evidence="4" type="ORF">JJQ90_18880</name>
</gene>
<dbReference type="InterPro" id="IPR053981">
    <property type="entry name" value="Gp44/GpP-like_2nd"/>
</dbReference>
<dbReference type="InterPro" id="IPR053982">
    <property type="entry name" value="Gp44/GpP-like_C"/>
</dbReference>
<dbReference type="Proteomes" id="UP000689967">
    <property type="component" value="Unassembled WGS sequence"/>
</dbReference>
<dbReference type="InterPro" id="IPR049354">
    <property type="entry name" value="GpP-like_N"/>
</dbReference>
<feature type="domain" description="Baseplate hub protein gp44-like N-terminal" evidence="1">
    <location>
        <begin position="7"/>
        <end position="92"/>
    </location>
</feature>
<protein>
    <recommendedName>
        <fullName evidence="6">Phage tail protein</fullName>
    </recommendedName>
</protein>
<evidence type="ECO:0008006" key="6">
    <source>
        <dbReference type="Google" id="ProtNLM"/>
    </source>
</evidence>
<dbReference type="RefSeq" id="WP_216877823.1">
    <property type="nucleotide sequence ID" value="NZ_JAERQM010000006.1"/>
</dbReference>
<proteinExistence type="predicted"/>
<feature type="domain" description="Baseplate hub protein gp44/GpP-like C-terminal" evidence="2">
    <location>
        <begin position="271"/>
        <end position="353"/>
    </location>
</feature>
<feature type="domain" description="Baseplate hub protein gp44/GpP-like second" evidence="3">
    <location>
        <begin position="95"/>
        <end position="180"/>
    </location>
</feature>
<evidence type="ECO:0000313" key="5">
    <source>
        <dbReference type="Proteomes" id="UP000689967"/>
    </source>
</evidence>
<dbReference type="PIRSF" id="PIRSF004440">
    <property type="entry name" value="GpP"/>
    <property type="match status" value="1"/>
</dbReference>
<keyword evidence="5" id="KW-1185">Reference proteome</keyword>
<organism evidence="4 5">
    <name type="scientific">Falsiroseomonas oleicola</name>
    <dbReference type="NCBI Taxonomy" id="2801474"/>
    <lineage>
        <taxon>Bacteria</taxon>
        <taxon>Pseudomonadati</taxon>
        <taxon>Pseudomonadota</taxon>
        <taxon>Alphaproteobacteria</taxon>
        <taxon>Acetobacterales</taxon>
        <taxon>Roseomonadaceae</taxon>
        <taxon>Falsiroseomonas</taxon>
    </lineage>
</organism>